<sequence>MYIWCSKVLFICFHIVQYHRVDKVMRHFGYIQTILKNPDNDVDLHMTDLRVHRNTDYRRRYADYIHVGGMRRTFVMNG</sequence>
<organism evidence="1 2">
    <name type="scientific">Quillaja saponaria</name>
    <name type="common">Soap bark tree</name>
    <dbReference type="NCBI Taxonomy" id="32244"/>
    <lineage>
        <taxon>Eukaryota</taxon>
        <taxon>Viridiplantae</taxon>
        <taxon>Streptophyta</taxon>
        <taxon>Embryophyta</taxon>
        <taxon>Tracheophyta</taxon>
        <taxon>Spermatophyta</taxon>
        <taxon>Magnoliopsida</taxon>
        <taxon>eudicotyledons</taxon>
        <taxon>Gunneridae</taxon>
        <taxon>Pentapetalae</taxon>
        <taxon>rosids</taxon>
        <taxon>fabids</taxon>
        <taxon>Fabales</taxon>
        <taxon>Quillajaceae</taxon>
        <taxon>Quillaja</taxon>
    </lineage>
</organism>
<accession>A0AAD7L529</accession>
<dbReference type="Proteomes" id="UP001163823">
    <property type="component" value="Chromosome 11"/>
</dbReference>
<keyword evidence="2" id="KW-1185">Reference proteome</keyword>
<comment type="caution">
    <text evidence="1">The sequence shown here is derived from an EMBL/GenBank/DDBJ whole genome shotgun (WGS) entry which is preliminary data.</text>
</comment>
<proteinExistence type="predicted"/>
<reference evidence="1" key="1">
    <citation type="journal article" date="2023" name="Science">
        <title>Elucidation of the pathway for biosynthesis of saponin adjuvants from the soapbark tree.</title>
        <authorList>
            <person name="Reed J."/>
            <person name="Orme A."/>
            <person name="El-Demerdash A."/>
            <person name="Owen C."/>
            <person name="Martin L.B.B."/>
            <person name="Misra R.C."/>
            <person name="Kikuchi S."/>
            <person name="Rejzek M."/>
            <person name="Martin A.C."/>
            <person name="Harkess A."/>
            <person name="Leebens-Mack J."/>
            <person name="Louveau T."/>
            <person name="Stephenson M.J."/>
            <person name="Osbourn A."/>
        </authorList>
    </citation>
    <scope>NUCLEOTIDE SEQUENCE</scope>
    <source>
        <strain evidence="1">S10</strain>
    </source>
</reference>
<protein>
    <submittedName>
        <fullName evidence="1">Serine/threonine protein phosphatase 7 long form isogeny</fullName>
    </submittedName>
</protein>
<dbReference type="EMBL" id="JARAOO010000011">
    <property type="protein sequence ID" value="KAJ7951001.1"/>
    <property type="molecule type" value="Genomic_DNA"/>
</dbReference>
<evidence type="ECO:0000313" key="2">
    <source>
        <dbReference type="Proteomes" id="UP001163823"/>
    </source>
</evidence>
<evidence type="ECO:0000313" key="1">
    <source>
        <dbReference type="EMBL" id="KAJ7951001.1"/>
    </source>
</evidence>
<gene>
    <name evidence="1" type="ORF">O6P43_027107</name>
</gene>
<dbReference type="AlphaFoldDB" id="A0AAD7L529"/>
<dbReference type="KEGG" id="qsa:O6P43_027107"/>
<name>A0AAD7L529_QUISA</name>